<dbReference type="AlphaFoldDB" id="A0A7R9JYA6"/>
<protein>
    <submittedName>
        <fullName evidence="1">Uncharacterized protein</fullName>
    </submittedName>
</protein>
<evidence type="ECO:0000313" key="1">
    <source>
        <dbReference type="EMBL" id="CAD7593913.1"/>
    </source>
</evidence>
<organism evidence="1">
    <name type="scientific">Timema genevievae</name>
    <name type="common">Walking stick</name>
    <dbReference type="NCBI Taxonomy" id="629358"/>
    <lineage>
        <taxon>Eukaryota</taxon>
        <taxon>Metazoa</taxon>
        <taxon>Ecdysozoa</taxon>
        <taxon>Arthropoda</taxon>
        <taxon>Hexapoda</taxon>
        <taxon>Insecta</taxon>
        <taxon>Pterygota</taxon>
        <taxon>Neoptera</taxon>
        <taxon>Polyneoptera</taxon>
        <taxon>Phasmatodea</taxon>
        <taxon>Timematodea</taxon>
        <taxon>Timematoidea</taxon>
        <taxon>Timematidae</taxon>
        <taxon>Timema</taxon>
    </lineage>
</organism>
<gene>
    <name evidence="1" type="ORF">TGEB3V08_LOCUS5520</name>
</gene>
<accession>A0A7R9JYA6</accession>
<reference evidence="1" key="1">
    <citation type="submission" date="2020-11" db="EMBL/GenBank/DDBJ databases">
        <authorList>
            <person name="Tran Van P."/>
        </authorList>
    </citation>
    <scope>NUCLEOTIDE SEQUENCE</scope>
</reference>
<name>A0A7R9JYA6_TIMGE</name>
<dbReference type="EMBL" id="OE841064">
    <property type="protein sequence ID" value="CAD7593913.1"/>
    <property type="molecule type" value="Genomic_DNA"/>
</dbReference>
<sequence length="364" mass="41546">MATICLANSGHMNATESSGNVWKRWMDPLTSRGRELSPSSSRLLAHSTVFPHGRTRHGPVSLVDHLVEWSFTHVTVTVISRARLSLHSRHPTVLVRCHAVFIASCGSEQAQKNIQQFAEDEDVNFNIGELRRLWAIDVNNHENTVEVLEQAKQKKRVREGGGILETSDGRCYSKMTLREKYSPLKCKQLCENSRKSLARTISQQFIAASVNKPGQHAREKCRLRLKGLCPRLFMKGKLPQTWTMANSVQKLLRVPHQKKRRKETEHADAELNKPFMAASNMLQQPTDQYETFGEYVAMELRHMGVDANRRRLMSKKIRWAISNAIDQEEGFLVSTVISSWVTRSVEDVSQDTEFAYTNLDFSQQ</sequence>
<proteinExistence type="predicted"/>